<dbReference type="InterPro" id="IPR019775">
    <property type="entry name" value="WD40_repeat_CS"/>
</dbReference>
<dbReference type="PROSITE" id="PS00678">
    <property type="entry name" value="WD_REPEATS_1"/>
    <property type="match status" value="1"/>
</dbReference>
<evidence type="ECO:0000256" key="4">
    <source>
        <dbReference type="SAM" id="MobiDB-lite"/>
    </source>
</evidence>
<dbReference type="Gene3D" id="2.130.10.10">
    <property type="entry name" value="YVTN repeat-like/Quinoprotein amine dehydrogenase"/>
    <property type="match status" value="2"/>
</dbReference>
<dbReference type="InterPro" id="IPR036322">
    <property type="entry name" value="WD40_repeat_dom_sf"/>
</dbReference>
<organism evidence="5 6">
    <name type="scientific">Pythium oligandrum</name>
    <name type="common">Mycoparasitic fungus</name>
    <dbReference type="NCBI Taxonomy" id="41045"/>
    <lineage>
        <taxon>Eukaryota</taxon>
        <taxon>Sar</taxon>
        <taxon>Stramenopiles</taxon>
        <taxon>Oomycota</taxon>
        <taxon>Peronosporomycetes</taxon>
        <taxon>Pythiales</taxon>
        <taxon>Pythiaceae</taxon>
        <taxon>Pythium</taxon>
    </lineage>
</organism>
<dbReference type="Proteomes" id="UP000794436">
    <property type="component" value="Unassembled WGS sequence"/>
</dbReference>
<dbReference type="OrthoDB" id="25131at2759"/>
<reference evidence="5" key="1">
    <citation type="submission" date="2019-03" db="EMBL/GenBank/DDBJ databases">
        <title>Long read genome sequence of the mycoparasitic Pythium oligandrum ATCC 38472 isolated from sugarbeet rhizosphere.</title>
        <authorList>
            <person name="Gaulin E."/>
        </authorList>
    </citation>
    <scope>NUCLEOTIDE SEQUENCE</scope>
    <source>
        <strain evidence="5">ATCC 38472_TT</strain>
    </source>
</reference>
<keyword evidence="6" id="KW-1185">Reference proteome</keyword>
<keyword evidence="1 3" id="KW-0853">WD repeat</keyword>
<name>A0A8K1FLX1_PYTOL</name>
<dbReference type="AlphaFoldDB" id="A0A8K1FLX1"/>
<dbReference type="PANTHER" id="PTHR22889">
    <property type="entry name" value="WD REPEAT-CONTAINING PROTEIN 89"/>
    <property type="match status" value="1"/>
</dbReference>
<gene>
    <name evidence="5" type="ORF">Poli38472_008326</name>
</gene>
<dbReference type="InterPro" id="IPR039328">
    <property type="entry name" value="WDR89"/>
</dbReference>
<dbReference type="InterPro" id="IPR001680">
    <property type="entry name" value="WD40_rpt"/>
</dbReference>
<evidence type="ECO:0000313" key="5">
    <source>
        <dbReference type="EMBL" id="TMW65684.1"/>
    </source>
</evidence>
<evidence type="ECO:0000256" key="2">
    <source>
        <dbReference type="ARBA" id="ARBA00022737"/>
    </source>
</evidence>
<evidence type="ECO:0000313" key="6">
    <source>
        <dbReference type="Proteomes" id="UP000794436"/>
    </source>
</evidence>
<keyword evidence="2" id="KW-0677">Repeat</keyword>
<feature type="repeat" description="WD" evidence="3">
    <location>
        <begin position="79"/>
        <end position="121"/>
    </location>
</feature>
<feature type="repeat" description="WD" evidence="3">
    <location>
        <begin position="311"/>
        <end position="343"/>
    </location>
</feature>
<dbReference type="SMART" id="SM00320">
    <property type="entry name" value="WD40"/>
    <property type="match status" value="4"/>
</dbReference>
<dbReference type="PROSITE" id="PS50082">
    <property type="entry name" value="WD_REPEATS_2"/>
    <property type="match status" value="2"/>
</dbReference>
<accession>A0A8K1FLX1</accession>
<proteinExistence type="predicted"/>
<dbReference type="SUPFAM" id="SSF50978">
    <property type="entry name" value="WD40 repeat-like"/>
    <property type="match status" value="1"/>
</dbReference>
<dbReference type="EMBL" id="SPLM01000037">
    <property type="protein sequence ID" value="TMW65684.1"/>
    <property type="molecule type" value="Genomic_DNA"/>
</dbReference>
<dbReference type="PANTHER" id="PTHR22889:SF0">
    <property type="entry name" value="WD REPEAT-CONTAINING PROTEIN 89"/>
    <property type="match status" value="1"/>
</dbReference>
<dbReference type="Pfam" id="PF00400">
    <property type="entry name" value="WD40"/>
    <property type="match status" value="2"/>
</dbReference>
<protein>
    <submittedName>
        <fullName evidence="5">Uncharacterized protein</fullName>
    </submittedName>
</protein>
<comment type="caution">
    <text evidence="5">The sequence shown here is derived from an EMBL/GenBank/DDBJ whole genome shotgun (WGS) entry which is preliminary data.</text>
</comment>
<dbReference type="InterPro" id="IPR015943">
    <property type="entry name" value="WD40/YVTN_repeat-like_dom_sf"/>
</dbReference>
<sequence>MRGALNAGVSLAQTAVTNFGQAGSLVVNPSDEYDYEYVLDCQPTAQNGPLAIALSNFSVQLRNRETLGLEYESVVSNQFVAHESTVNEIWTSQINPWSIATCSSDETVKFWDLRARAPTMTIPFGQEVWSLSVGCGDSLLVGGTNEKAHFYDVRGGKKLGAYGESHMDPITRVRFHPTNLPFVVTASEDGVVCFFDCRIPNEDDAIESILNVESSVSKIGFFGPQNENLFCLTGTETLDLWNIWTAERIHHYQTLREDCAANGVPTDYLIDCIYDQQSTELFLLAGDHNGTMNVLNIGGGNGQLRHEAALMNGHKACVRTAYYAPEQNTLYTGGEDARLCRWSPGSGAAAAIAATPAPDASLAQRRTADPAGLKKARKSSRPY</sequence>
<feature type="region of interest" description="Disordered" evidence="4">
    <location>
        <begin position="356"/>
        <end position="383"/>
    </location>
</feature>
<evidence type="ECO:0000256" key="3">
    <source>
        <dbReference type="PROSITE-ProRule" id="PRU00221"/>
    </source>
</evidence>
<feature type="compositionally biased region" description="Basic residues" evidence="4">
    <location>
        <begin position="374"/>
        <end position="383"/>
    </location>
</feature>
<evidence type="ECO:0000256" key="1">
    <source>
        <dbReference type="ARBA" id="ARBA00022574"/>
    </source>
</evidence>